<evidence type="ECO:0000313" key="1">
    <source>
        <dbReference type="EMBL" id="KAF3341378.1"/>
    </source>
</evidence>
<dbReference type="OrthoDB" id="2019614at2759"/>
<reference evidence="1" key="1">
    <citation type="submission" date="2020-01" db="EMBL/GenBank/DDBJ databases">
        <title>Genome sequence of Kobresia littledalei, the first chromosome-level genome in the family Cyperaceae.</title>
        <authorList>
            <person name="Qu G."/>
        </authorList>
    </citation>
    <scope>NUCLEOTIDE SEQUENCE</scope>
    <source>
        <strain evidence="1">C.B.Clarke</strain>
        <tissue evidence="1">Leaf</tissue>
    </source>
</reference>
<evidence type="ECO:0000313" key="2">
    <source>
        <dbReference type="Proteomes" id="UP000623129"/>
    </source>
</evidence>
<proteinExistence type="predicted"/>
<dbReference type="PANTHER" id="PTHR34968:SF1">
    <property type="entry name" value="AUGMIN SUBUNIT 5"/>
    <property type="match status" value="1"/>
</dbReference>
<dbReference type="GO" id="GO:0005876">
    <property type="term" value="C:spindle microtubule"/>
    <property type="evidence" value="ECO:0007669"/>
    <property type="project" value="InterPro"/>
</dbReference>
<gene>
    <name evidence="1" type="ORF">FCM35_KLT00016</name>
</gene>
<accession>A0A833RVF9</accession>
<dbReference type="Proteomes" id="UP000623129">
    <property type="component" value="Unassembled WGS sequence"/>
</dbReference>
<dbReference type="InterPro" id="IPR044706">
    <property type="entry name" value="AUG5_plant"/>
</dbReference>
<dbReference type="InterPro" id="IPR029131">
    <property type="entry name" value="HAUS5"/>
</dbReference>
<dbReference type="EMBL" id="SWLB01000001">
    <property type="protein sequence ID" value="KAF3341378.1"/>
    <property type="molecule type" value="Genomic_DNA"/>
</dbReference>
<sequence length="163" mass="18042">MLPNGYVSLGGLPFALPLSFLAPSAVLCRDRFCFVPFPLSPFRLHSQPSSLFPLPSSRSPQYSVSKISILPSLILLLESERKRTLDERSNASSTCHVAKLGSDMDGDISEDVRAVASEALRNPSLLLHSVTMHTSRVKHIIHKETDKIDIRADSELLRMKADM</sequence>
<keyword evidence="2" id="KW-1185">Reference proteome</keyword>
<comment type="caution">
    <text evidence="1">The sequence shown here is derived from an EMBL/GenBank/DDBJ whole genome shotgun (WGS) entry which is preliminary data.</text>
</comment>
<organism evidence="1 2">
    <name type="scientific">Carex littledalei</name>
    <dbReference type="NCBI Taxonomy" id="544730"/>
    <lineage>
        <taxon>Eukaryota</taxon>
        <taxon>Viridiplantae</taxon>
        <taxon>Streptophyta</taxon>
        <taxon>Embryophyta</taxon>
        <taxon>Tracheophyta</taxon>
        <taxon>Spermatophyta</taxon>
        <taxon>Magnoliopsida</taxon>
        <taxon>Liliopsida</taxon>
        <taxon>Poales</taxon>
        <taxon>Cyperaceae</taxon>
        <taxon>Cyperoideae</taxon>
        <taxon>Cariceae</taxon>
        <taxon>Carex</taxon>
        <taxon>Carex subgen. Euthyceras</taxon>
    </lineage>
</organism>
<protein>
    <submittedName>
        <fullName evidence="1">Uncharacterized protein</fullName>
    </submittedName>
</protein>
<dbReference type="PANTHER" id="PTHR34968">
    <property type="entry name" value="AUGMIN SUBUNIT 5"/>
    <property type="match status" value="1"/>
</dbReference>
<dbReference type="Pfam" id="PF14817">
    <property type="entry name" value="HAUS5"/>
    <property type="match status" value="1"/>
</dbReference>
<dbReference type="AlphaFoldDB" id="A0A833RVF9"/>
<dbReference type="GO" id="GO:0051225">
    <property type="term" value="P:spindle assembly"/>
    <property type="evidence" value="ECO:0007669"/>
    <property type="project" value="InterPro"/>
</dbReference>
<dbReference type="GO" id="GO:0070652">
    <property type="term" value="C:HAUS complex"/>
    <property type="evidence" value="ECO:0007669"/>
    <property type="project" value="InterPro"/>
</dbReference>
<name>A0A833RVF9_9POAL</name>